<keyword evidence="2" id="KW-0812">Transmembrane</keyword>
<dbReference type="AlphaFoldDB" id="A0A6I3QNT2"/>
<feature type="transmembrane region" description="Helical" evidence="2">
    <location>
        <begin position="279"/>
        <end position="298"/>
    </location>
</feature>
<feature type="domain" description="EamA" evidence="3">
    <location>
        <begin position="193"/>
        <end position="321"/>
    </location>
</feature>
<comment type="similarity">
    <text evidence="1">Belongs to the EamA transporter family.</text>
</comment>
<evidence type="ECO:0000313" key="5">
    <source>
        <dbReference type="EMBL" id="MTS52158.1"/>
    </source>
</evidence>
<comment type="caution">
    <text evidence="4">The sequence shown here is derived from an EMBL/GenBank/DDBJ whole genome shotgun (WGS) entry which is preliminary data.</text>
</comment>
<feature type="transmembrane region" description="Helical" evidence="2">
    <location>
        <begin position="58"/>
        <end position="79"/>
    </location>
</feature>
<evidence type="ECO:0000256" key="1">
    <source>
        <dbReference type="ARBA" id="ARBA00007362"/>
    </source>
</evidence>
<evidence type="ECO:0000313" key="4">
    <source>
        <dbReference type="EMBL" id="MST91601.1"/>
    </source>
</evidence>
<gene>
    <name evidence="4" type="ORF">FYJ76_06550</name>
    <name evidence="5" type="ORF">GMD52_11460</name>
</gene>
<keyword evidence="2" id="KW-0472">Membrane</keyword>
<feature type="transmembrane region" description="Helical" evidence="2">
    <location>
        <begin position="304"/>
        <end position="322"/>
    </location>
</feature>
<reference evidence="4 6" key="2">
    <citation type="submission" date="2019-08" db="EMBL/GenBank/DDBJ databases">
        <title>In-depth cultivation of the pig gut microbiome towards novel bacterial diversity and tailored functional studies.</title>
        <authorList>
            <person name="Wylensek D."/>
            <person name="Hitch T.C.A."/>
            <person name="Clavel T."/>
        </authorList>
    </citation>
    <scope>NUCLEOTIDE SEQUENCE [LARGE SCALE GENOMIC DNA]</scope>
    <source>
        <strain evidence="4 6">WCA3-601-WT-6J</strain>
    </source>
</reference>
<feature type="transmembrane region" description="Helical" evidence="2">
    <location>
        <begin position="223"/>
        <end position="240"/>
    </location>
</feature>
<keyword evidence="2" id="KW-1133">Transmembrane helix</keyword>
<evidence type="ECO:0000313" key="6">
    <source>
        <dbReference type="Proteomes" id="UP000431913"/>
    </source>
</evidence>
<evidence type="ECO:0000256" key="2">
    <source>
        <dbReference type="SAM" id="Phobius"/>
    </source>
</evidence>
<dbReference type="EMBL" id="VUNJ01000005">
    <property type="protein sequence ID" value="MST91601.1"/>
    <property type="molecule type" value="Genomic_DNA"/>
</dbReference>
<dbReference type="InterPro" id="IPR037185">
    <property type="entry name" value="EmrE-like"/>
</dbReference>
<feature type="domain" description="EamA" evidence="3">
    <location>
        <begin position="58"/>
        <end position="181"/>
    </location>
</feature>
<feature type="transmembrane region" description="Helical" evidence="2">
    <location>
        <begin position="246"/>
        <end position="267"/>
    </location>
</feature>
<dbReference type="GO" id="GO:0016020">
    <property type="term" value="C:membrane"/>
    <property type="evidence" value="ECO:0007669"/>
    <property type="project" value="InterPro"/>
</dbReference>
<protein>
    <submittedName>
        <fullName evidence="4">EamA family transporter</fullName>
    </submittedName>
</protein>
<evidence type="ECO:0000313" key="7">
    <source>
        <dbReference type="Proteomes" id="UP000449193"/>
    </source>
</evidence>
<accession>A0A6I3QNT2</accession>
<evidence type="ECO:0000259" key="3">
    <source>
        <dbReference type="Pfam" id="PF00892"/>
    </source>
</evidence>
<dbReference type="EMBL" id="WMZR01000015">
    <property type="protein sequence ID" value="MTS52158.1"/>
    <property type="molecule type" value="Genomic_DNA"/>
</dbReference>
<reference evidence="5 7" key="1">
    <citation type="journal article" date="2019" name="Nat. Med.">
        <title>A library of human gut bacterial isolates paired with longitudinal multiomics data enables mechanistic microbiome research.</title>
        <authorList>
            <person name="Poyet M."/>
            <person name="Groussin M."/>
            <person name="Gibbons S.M."/>
            <person name="Avila-Pacheco J."/>
            <person name="Jiang X."/>
            <person name="Kearney S.M."/>
            <person name="Perrotta A.R."/>
            <person name="Berdy B."/>
            <person name="Zhao S."/>
            <person name="Lieberman T.D."/>
            <person name="Swanson P.K."/>
            <person name="Smith M."/>
            <person name="Roesemann S."/>
            <person name="Alexander J.E."/>
            <person name="Rich S.A."/>
            <person name="Livny J."/>
            <person name="Vlamakis H."/>
            <person name="Clish C."/>
            <person name="Bullock K."/>
            <person name="Deik A."/>
            <person name="Scott J."/>
            <person name="Pierce K.A."/>
            <person name="Xavier R.J."/>
            <person name="Alm E.J."/>
        </authorList>
    </citation>
    <scope>NUCLEOTIDE SEQUENCE [LARGE SCALE GENOMIC DNA]</scope>
    <source>
        <strain evidence="5 7">BIOML-A7</strain>
    </source>
</reference>
<sequence>MVSFSSPPYIRQPLLHTLEWAAARGACYLFMIRHKRPLCKSEAAHFCKGGSGMKQKNGAWLLALAAMLCSIGGVCIKGVPWTPLAINGARNAIAACITGAFLWRAGRRLRWNGAVACGALSLALTTNLYVFATKLAGAANAILLMYTAPIFVLLYLWLAKGQKPPRAAVAACVLVFAGIGCFVADGLAAGTLLGNALGLGSGVAYAGVFLVNTEPEGDAMSSYFLGQVAGALIGLPFLSGETDFSFVPMVCIFALGVFQLGLSYVLIARGIATTPPMTASLVTAIEPILTPVWVALAYGERLSGFSLAGAVLVLCSVVWFNTRGRKAL</sequence>
<dbReference type="SUPFAM" id="SSF103481">
    <property type="entry name" value="Multidrug resistance efflux transporter EmrE"/>
    <property type="match status" value="2"/>
</dbReference>
<feature type="transmembrane region" description="Helical" evidence="2">
    <location>
        <begin position="138"/>
        <end position="158"/>
    </location>
</feature>
<dbReference type="Proteomes" id="UP000431913">
    <property type="component" value="Unassembled WGS sequence"/>
</dbReference>
<dbReference type="PANTHER" id="PTHR22911:SF79">
    <property type="entry name" value="MOBA-LIKE NTP TRANSFERASE DOMAIN-CONTAINING PROTEIN"/>
    <property type="match status" value="1"/>
</dbReference>
<dbReference type="Pfam" id="PF00892">
    <property type="entry name" value="EamA"/>
    <property type="match status" value="2"/>
</dbReference>
<dbReference type="Proteomes" id="UP000449193">
    <property type="component" value="Unassembled WGS sequence"/>
</dbReference>
<dbReference type="PANTHER" id="PTHR22911">
    <property type="entry name" value="ACYL-MALONYL CONDENSING ENZYME-RELATED"/>
    <property type="match status" value="1"/>
</dbReference>
<proteinExistence type="inferred from homology"/>
<feature type="transmembrane region" description="Helical" evidence="2">
    <location>
        <begin position="193"/>
        <end position="211"/>
    </location>
</feature>
<feature type="transmembrane region" description="Helical" evidence="2">
    <location>
        <begin position="167"/>
        <end position="187"/>
    </location>
</feature>
<organism evidence="4 6">
    <name type="scientific">Ruthenibacterium lactatiformans</name>
    <dbReference type="NCBI Taxonomy" id="1550024"/>
    <lineage>
        <taxon>Bacteria</taxon>
        <taxon>Bacillati</taxon>
        <taxon>Bacillota</taxon>
        <taxon>Clostridia</taxon>
        <taxon>Eubacteriales</taxon>
        <taxon>Oscillospiraceae</taxon>
        <taxon>Ruthenibacterium</taxon>
    </lineage>
</organism>
<dbReference type="InterPro" id="IPR000620">
    <property type="entry name" value="EamA_dom"/>
</dbReference>
<name>A0A6I3QNT2_9FIRM</name>
<feature type="transmembrane region" description="Helical" evidence="2">
    <location>
        <begin position="115"/>
        <end position="132"/>
    </location>
</feature>